<comment type="caution">
    <text evidence="3">The sequence shown here is derived from an EMBL/GenBank/DDBJ whole genome shotgun (WGS) entry which is preliminary data.</text>
</comment>
<gene>
    <name evidence="3" type="ORF">EPI10_031921</name>
</gene>
<protein>
    <submittedName>
        <fullName evidence="3">Pericentrin-like</fullName>
    </submittedName>
</protein>
<sequence>MGEAVAQVREVADHLQTLAVQADVLSLKYESESDRGRELAWLLRKVKALITLEYCYGTRGRTKAMDQRLERLEQMQKEMQDQLQIHMQEQLAKIQQDMRDQMLESQRNMISQLTQLLTGGLEKGKSPKVNSEDDNEDPAYPPGFTPTNTQAQPNVYPQRVFVNIKPQYQTGTSAPISFPTGSGSNPRDNPANPVVPDLYDMAEIEKTRVELSKQLED</sequence>
<proteinExistence type="predicted"/>
<feature type="region of interest" description="Disordered" evidence="2">
    <location>
        <begin position="119"/>
        <end position="195"/>
    </location>
</feature>
<dbReference type="AlphaFoldDB" id="A0A5B6X3H8"/>
<dbReference type="Proteomes" id="UP000325315">
    <property type="component" value="Unassembled WGS sequence"/>
</dbReference>
<dbReference type="OrthoDB" id="998609at2759"/>
<organism evidence="3 4">
    <name type="scientific">Gossypium australe</name>
    <dbReference type="NCBI Taxonomy" id="47621"/>
    <lineage>
        <taxon>Eukaryota</taxon>
        <taxon>Viridiplantae</taxon>
        <taxon>Streptophyta</taxon>
        <taxon>Embryophyta</taxon>
        <taxon>Tracheophyta</taxon>
        <taxon>Spermatophyta</taxon>
        <taxon>Magnoliopsida</taxon>
        <taxon>eudicotyledons</taxon>
        <taxon>Gunneridae</taxon>
        <taxon>Pentapetalae</taxon>
        <taxon>rosids</taxon>
        <taxon>malvids</taxon>
        <taxon>Malvales</taxon>
        <taxon>Malvaceae</taxon>
        <taxon>Malvoideae</taxon>
        <taxon>Gossypium</taxon>
    </lineage>
</organism>
<reference evidence="4" key="1">
    <citation type="journal article" date="2019" name="Plant Biotechnol. J.">
        <title>Genome sequencing of the Australian wild diploid species Gossypium australe highlights disease resistance and delayed gland morphogenesis.</title>
        <authorList>
            <person name="Cai Y."/>
            <person name="Cai X."/>
            <person name="Wang Q."/>
            <person name="Wang P."/>
            <person name="Zhang Y."/>
            <person name="Cai C."/>
            <person name="Xu Y."/>
            <person name="Wang K."/>
            <person name="Zhou Z."/>
            <person name="Wang C."/>
            <person name="Geng S."/>
            <person name="Li B."/>
            <person name="Dong Q."/>
            <person name="Hou Y."/>
            <person name="Wang H."/>
            <person name="Ai P."/>
            <person name="Liu Z."/>
            <person name="Yi F."/>
            <person name="Sun M."/>
            <person name="An G."/>
            <person name="Cheng J."/>
            <person name="Zhang Y."/>
            <person name="Shi Q."/>
            <person name="Xie Y."/>
            <person name="Shi X."/>
            <person name="Chang Y."/>
            <person name="Huang F."/>
            <person name="Chen Y."/>
            <person name="Hong S."/>
            <person name="Mi L."/>
            <person name="Sun Q."/>
            <person name="Zhang L."/>
            <person name="Zhou B."/>
            <person name="Peng R."/>
            <person name="Zhang X."/>
            <person name="Liu F."/>
        </authorList>
    </citation>
    <scope>NUCLEOTIDE SEQUENCE [LARGE SCALE GENOMIC DNA]</scope>
    <source>
        <strain evidence="4">cv. PA1801</strain>
    </source>
</reference>
<keyword evidence="4" id="KW-1185">Reference proteome</keyword>
<accession>A0A5B6X3H8</accession>
<keyword evidence="1" id="KW-0175">Coiled coil</keyword>
<feature type="compositionally biased region" description="Polar residues" evidence="2">
    <location>
        <begin position="166"/>
        <end position="187"/>
    </location>
</feature>
<feature type="compositionally biased region" description="Polar residues" evidence="2">
    <location>
        <begin position="145"/>
        <end position="155"/>
    </location>
</feature>
<evidence type="ECO:0000256" key="1">
    <source>
        <dbReference type="SAM" id="Coils"/>
    </source>
</evidence>
<dbReference type="EMBL" id="SMMG02000001">
    <property type="protein sequence ID" value="KAA3488146.1"/>
    <property type="molecule type" value="Genomic_DNA"/>
</dbReference>
<evidence type="ECO:0000256" key="2">
    <source>
        <dbReference type="SAM" id="MobiDB-lite"/>
    </source>
</evidence>
<feature type="coiled-coil region" evidence="1">
    <location>
        <begin position="62"/>
        <end position="89"/>
    </location>
</feature>
<evidence type="ECO:0000313" key="3">
    <source>
        <dbReference type="EMBL" id="KAA3488146.1"/>
    </source>
</evidence>
<evidence type="ECO:0000313" key="4">
    <source>
        <dbReference type="Proteomes" id="UP000325315"/>
    </source>
</evidence>
<name>A0A5B6X3H8_9ROSI</name>